<sequence>MTKPEAATVNKVLVMGHSNHGKSTLISAFDRYMGYHSASPNFELKEYPKDSNSADSVINGTLAGAILVCDIATGPEEQTREHLKLCQNAGVPIIAVLLNKLDMVEDHELREQVEMEAVAILEEFDYSSKTPMILGSALNAGDSQDGDEWGSALITKLYGEIKQFLASQK</sequence>
<accession>A0A4D6XJR5</accession>
<dbReference type="InterPro" id="IPR050055">
    <property type="entry name" value="EF-Tu_GTPase"/>
</dbReference>
<dbReference type="GO" id="GO:0005829">
    <property type="term" value="C:cytosol"/>
    <property type="evidence" value="ECO:0007669"/>
    <property type="project" value="TreeGrafter"/>
</dbReference>
<organism evidence="2 3">
    <name type="scientific">Pseudomonas putida</name>
    <name type="common">Arthrobacter siderocapsulatus</name>
    <dbReference type="NCBI Taxonomy" id="303"/>
    <lineage>
        <taxon>Bacteria</taxon>
        <taxon>Pseudomonadati</taxon>
        <taxon>Pseudomonadota</taxon>
        <taxon>Gammaproteobacteria</taxon>
        <taxon>Pseudomonadales</taxon>
        <taxon>Pseudomonadaceae</taxon>
        <taxon>Pseudomonas</taxon>
    </lineage>
</organism>
<evidence type="ECO:0000313" key="3">
    <source>
        <dbReference type="Proteomes" id="UP000298551"/>
    </source>
</evidence>
<dbReference type="Gene3D" id="3.40.50.300">
    <property type="entry name" value="P-loop containing nucleotide triphosphate hydrolases"/>
    <property type="match status" value="1"/>
</dbReference>
<name>A0A4D6XJR5_PSEPU</name>
<dbReference type="GO" id="GO:0005525">
    <property type="term" value="F:GTP binding"/>
    <property type="evidence" value="ECO:0007669"/>
    <property type="project" value="InterPro"/>
</dbReference>
<gene>
    <name evidence="2" type="ORF">E6B08_26830</name>
</gene>
<evidence type="ECO:0000259" key="1">
    <source>
        <dbReference type="Pfam" id="PF00009"/>
    </source>
</evidence>
<dbReference type="SUPFAM" id="SSF52540">
    <property type="entry name" value="P-loop containing nucleoside triphosphate hydrolases"/>
    <property type="match status" value="1"/>
</dbReference>
<dbReference type="GO" id="GO:0003924">
    <property type="term" value="F:GTPase activity"/>
    <property type="evidence" value="ECO:0007669"/>
    <property type="project" value="InterPro"/>
</dbReference>
<dbReference type="Pfam" id="PF00009">
    <property type="entry name" value="GTP_EFTU"/>
    <property type="match status" value="1"/>
</dbReference>
<dbReference type="InterPro" id="IPR027417">
    <property type="entry name" value="P-loop_NTPase"/>
</dbReference>
<dbReference type="InterPro" id="IPR000795">
    <property type="entry name" value="T_Tr_GTP-bd_dom"/>
</dbReference>
<dbReference type="Proteomes" id="UP000298551">
    <property type="component" value="Chromosome"/>
</dbReference>
<proteinExistence type="predicted"/>
<dbReference type="PANTHER" id="PTHR43721">
    <property type="entry name" value="ELONGATION FACTOR TU-RELATED"/>
    <property type="match status" value="1"/>
</dbReference>
<dbReference type="AlphaFoldDB" id="A0A4D6XJR5"/>
<protein>
    <recommendedName>
        <fullName evidence="1">Tr-type G domain-containing protein</fullName>
    </recommendedName>
</protein>
<dbReference type="RefSeq" id="WP_136916731.1">
    <property type="nucleotide sequence ID" value="NZ_CP039371.1"/>
</dbReference>
<reference evidence="3" key="1">
    <citation type="submission" date="2019-04" db="EMBL/GenBank/DDBJ databases">
        <title>Genome sequence of Pseudomonas putida 1290, an auxin catabolizing strain.</title>
        <authorList>
            <person name="Laird T.S."/>
            <person name="Leveau J.H.J."/>
        </authorList>
    </citation>
    <scope>NUCLEOTIDE SEQUENCE [LARGE SCALE GENOMIC DNA]</scope>
    <source>
        <strain evidence="3">1290</strain>
    </source>
</reference>
<dbReference type="PANTHER" id="PTHR43721:SF22">
    <property type="entry name" value="ELONGATION FACTOR TU, MITOCHONDRIAL"/>
    <property type="match status" value="1"/>
</dbReference>
<evidence type="ECO:0000313" key="2">
    <source>
        <dbReference type="EMBL" id="QCI14748.1"/>
    </source>
</evidence>
<dbReference type="GO" id="GO:0003746">
    <property type="term" value="F:translation elongation factor activity"/>
    <property type="evidence" value="ECO:0007669"/>
    <property type="project" value="TreeGrafter"/>
</dbReference>
<feature type="domain" description="Tr-type G" evidence="1">
    <location>
        <begin position="62"/>
        <end position="141"/>
    </location>
</feature>
<dbReference type="EMBL" id="CP039371">
    <property type="protein sequence ID" value="QCI14748.1"/>
    <property type="molecule type" value="Genomic_DNA"/>
</dbReference>